<dbReference type="Pfam" id="PF02566">
    <property type="entry name" value="OsmC"/>
    <property type="match status" value="1"/>
</dbReference>
<gene>
    <name evidence="1" type="ORF">BROSI_A2993</name>
</gene>
<dbReference type="InterPro" id="IPR052924">
    <property type="entry name" value="OsmC/Ohr_hydroprdx_reductase"/>
</dbReference>
<evidence type="ECO:0008006" key="3">
    <source>
        <dbReference type="Google" id="ProtNLM"/>
    </source>
</evidence>
<dbReference type="Gene3D" id="3.30.300.20">
    <property type="match status" value="1"/>
</dbReference>
<reference evidence="2" key="1">
    <citation type="journal article" date="2015" name="Genome Announc.">
        <title>Draft Genome Sequence of an Anaerobic Ammonium-Oxidizing Bacterium, "Candidatus Brocadia sinica".</title>
        <authorList>
            <person name="Oshiki M."/>
            <person name="Shinyako-Hata K."/>
            <person name="Satoh H."/>
            <person name="Okabe S."/>
        </authorList>
    </citation>
    <scope>NUCLEOTIDE SEQUENCE [LARGE SCALE GENOMIC DNA]</scope>
    <source>
        <strain evidence="2">JPN1</strain>
    </source>
</reference>
<comment type="caution">
    <text evidence="1">The sequence shown here is derived from an EMBL/GenBank/DDBJ whole genome shotgun (WGS) entry which is preliminary data.</text>
</comment>
<protein>
    <recommendedName>
        <fullName evidence="3">OsmC family protein</fullName>
    </recommendedName>
</protein>
<dbReference type="PANTHER" id="PTHR35368:SF1">
    <property type="entry name" value="HYDROPEROXIDE REDUCTASE"/>
    <property type="match status" value="1"/>
</dbReference>
<dbReference type="PANTHER" id="PTHR35368">
    <property type="entry name" value="HYDROPEROXIDE REDUCTASE"/>
    <property type="match status" value="1"/>
</dbReference>
<evidence type="ECO:0000313" key="2">
    <source>
        <dbReference type="Proteomes" id="UP000032309"/>
    </source>
</evidence>
<dbReference type="Proteomes" id="UP000032309">
    <property type="component" value="Unassembled WGS sequence"/>
</dbReference>
<dbReference type="EMBL" id="BAFN01000001">
    <property type="protein sequence ID" value="GAN34457.1"/>
    <property type="molecule type" value="Genomic_DNA"/>
</dbReference>
<dbReference type="InterPro" id="IPR003718">
    <property type="entry name" value="OsmC/Ohr_fam"/>
</dbReference>
<dbReference type="InterPro" id="IPR015946">
    <property type="entry name" value="KH_dom-like_a/b"/>
</dbReference>
<proteinExistence type="predicted"/>
<keyword evidence="2" id="KW-1185">Reference proteome</keyword>
<dbReference type="RefSeq" id="WP_052564463.1">
    <property type="nucleotide sequence ID" value="NZ_BAFN01000001.1"/>
</dbReference>
<dbReference type="SUPFAM" id="SSF82784">
    <property type="entry name" value="OsmC-like"/>
    <property type="match status" value="1"/>
</dbReference>
<evidence type="ECO:0000313" key="1">
    <source>
        <dbReference type="EMBL" id="GAN34457.1"/>
    </source>
</evidence>
<dbReference type="InterPro" id="IPR036102">
    <property type="entry name" value="OsmC/Ohrsf"/>
</dbReference>
<accession>A0ABQ0K086</accession>
<sequence>MTQEKKVNGVDVGQLFSTIENIKKKPEIAKFKFRATNKWVDGTHNRATIKDFYGAGKEDTSREPMVFELDEPPVLLGKNKGANPVEYLLVALSGCLTTSLIAHASAKGITVKAVESRLEGDLDLRGFLGISQDVKVGYENIRVYFKIDADIAEVQKEELIRMAQKYSPVFNSIAAPVPVSVLLDKR</sequence>
<name>A0ABQ0K086_9BACT</name>
<organism evidence="1 2">
    <name type="scientific">Candidatus Brocadia sinica JPN1</name>
    <dbReference type="NCBI Taxonomy" id="1197129"/>
    <lineage>
        <taxon>Bacteria</taxon>
        <taxon>Pseudomonadati</taxon>
        <taxon>Planctomycetota</taxon>
        <taxon>Candidatus Brocadiia</taxon>
        <taxon>Candidatus Brocadiales</taxon>
        <taxon>Candidatus Brocadiaceae</taxon>
        <taxon>Candidatus Brocadia</taxon>
    </lineage>
</organism>